<organism evidence="2 3">
    <name type="scientific">Megalodesulfovibrio gigas (strain ATCC 19364 / DSM 1382 / NCIMB 9332 / VKM B-1759)</name>
    <name type="common">Desulfovibrio gigas</name>
    <dbReference type="NCBI Taxonomy" id="1121448"/>
    <lineage>
        <taxon>Bacteria</taxon>
        <taxon>Pseudomonadati</taxon>
        <taxon>Thermodesulfobacteriota</taxon>
        <taxon>Desulfovibrionia</taxon>
        <taxon>Desulfovibrionales</taxon>
        <taxon>Desulfovibrionaceae</taxon>
        <taxon>Megalodesulfovibrio</taxon>
    </lineage>
</organism>
<feature type="region of interest" description="Disordered" evidence="1">
    <location>
        <begin position="64"/>
        <end position="84"/>
    </location>
</feature>
<name>T2G9H7_MEGG1</name>
<dbReference type="KEGG" id="dgg:DGI_0949"/>
<reference evidence="3" key="2">
    <citation type="submission" date="2013-07" db="EMBL/GenBank/DDBJ databases">
        <authorList>
            <person name="Morais-Silva F.O."/>
            <person name="Rezende A.M."/>
            <person name="Pimentel C."/>
            <person name="Resende D.M."/>
            <person name="Santos C.I."/>
            <person name="Clemente C."/>
            <person name="de Oliveira L.M."/>
            <person name="da Silva S.M."/>
            <person name="Costa D.A."/>
            <person name="Varela-Raposo A."/>
            <person name="Horacio E.C.A."/>
            <person name="Matos M."/>
            <person name="Flores O."/>
            <person name="Ruiz J.C."/>
            <person name="Rodrigues-Pousada C."/>
        </authorList>
    </citation>
    <scope>NUCLEOTIDE SEQUENCE [LARGE SCALE GENOMIC DNA]</scope>
    <source>
        <strain evidence="3">ATCC 19364 / DSM 1382 / NCIMB 9332 / VKM B-1759</strain>
    </source>
</reference>
<evidence type="ECO:0000313" key="3">
    <source>
        <dbReference type="Proteomes" id="UP000016587"/>
    </source>
</evidence>
<dbReference type="HOGENOM" id="CLU_2522127_0_0_7"/>
<dbReference type="EMBL" id="CP006585">
    <property type="protein sequence ID" value="AGW12834.1"/>
    <property type="molecule type" value="Genomic_DNA"/>
</dbReference>
<dbReference type="STRING" id="1121448.DGI_0949"/>
<dbReference type="PATRIC" id="fig|1121448.10.peg.950"/>
<evidence type="ECO:0000313" key="2">
    <source>
        <dbReference type="EMBL" id="AGW12834.1"/>
    </source>
</evidence>
<keyword evidence="3" id="KW-1185">Reference proteome</keyword>
<gene>
    <name evidence="2" type="ORF">DGI_0949</name>
</gene>
<sequence>MLIFGWLSKDKCHVKCLSCPRPIVPLRRIANARAATDLFLESASFLTQVLAKLTRGVWHGRNRMRSLRPPAGTPAGGTLLHSIP</sequence>
<reference evidence="2 3" key="1">
    <citation type="journal article" date="2013" name="J. Bacteriol.">
        <title>Roles of HynAB and Ech, the only two hydrogenases found in the model sulfate reducer Desulfovibrio gigas.</title>
        <authorList>
            <person name="Morais-Silva F.O."/>
            <person name="Santos C.I."/>
            <person name="Rodrigues R."/>
            <person name="Pereira I.A."/>
            <person name="Rodrigues-Pousada C."/>
        </authorList>
    </citation>
    <scope>NUCLEOTIDE SEQUENCE [LARGE SCALE GENOMIC DNA]</scope>
    <source>
        <strain evidence="3">ATCC 19364 / DSM 1382 / NCIMB 9332 / VKM B-1759</strain>
    </source>
</reference>
<proteinExistence type="predicted"/>
<protein>
    <submittedName>
        <fullName evidence="2">Uncharacterized protein</fullName>
    </submittedName>
</protein>
<accession>T2G9H7</accession>
<dbReference type="Proteomes" id="UP000016587">
    <property type="component" value="Chromosome"/>
</dbReference>
<evidence type="ECO:0000256" key="1">
    <source>
        <dbReference type="SAM" id="MobiDB-lite"/>
    </source>
</evidence>
<dbReference type="AlphaFoldDB" id="T2G9H7"/>